<dbReference type="Pfam" id="PF03840">
    <property type="entry name" value="SecG"/>
    <property type="match status" value="1"/>
</dbReference>
<feature type="transmembrane region" description="Helical" evidence="12">
    <location>
        <begin position="48"/>
        <end position="70"/>
    </location>
</feature>
<evidence type="ECO:0000256" key="12">
    <source>
        <dbReference type="RuleBase" id="RU365087"/>
    </source>
</evidence>
<comment type="subcellular location">
    <subcellularLocation>
        <location evidence="1 12">Cell membrane</location>
        <topology evidence="1 12">Multi-pass membrane protein</topology>
    </subcellularLocation>
</comment>
<gene>
    <name evidence="13" type="ORF">sL5_08210</name>
</gene>
<dbReference type="PANTHER" id="PTHR34182">
    <property type="entry name" value="PROTEIN-EXPORT MEMBRANE PROTEIN SECG"/>
    <property type="match status" value="1"/>
</dbReference>
<reference evidence="13 14" key="1">
    <citation type="journal article" date="2021" name="Microb. Ecol.">
        <title>Candidatus Mesenet longicola: Novel Endosymbionts of Brontispa longissima that Induce Cytoplasmic Incompatibility.</title>
        <authorList>
            <person name="Takano S."/>
            <person name="Gotoh Y."/>
            <person name="Hayashi T."/>
        </authorList>
    </citation>
    <scope>NUCLEOTIDE SEQUENCE [LARGE SCALE GENOMIC DNA]</scope>
    <source>
        <strain evidence="13">L5</strain>
    </source>
</reference>
<evidence type="ECO:0000256" key="11">
    <source>
        <dbReference type="ARBA" id="ARBA00025182"/>
    </source>
</evidence>
<keyword evidence="10 12" id="KW-0472">Membrane</keyword>
<keyword evidence="14" id="KW-1185">Reference proteome</keyword>
<evidence type="ECO:0000256" key="6">
    <source>
        <dbReference type="ARBA" id="ARBA00022692"/>
    </source>
</evidence>
<dbReference type="InterPro" id="IPR004692">
    <property type="entry name" value="SecG"/>
</dbReference>
<dbReference type="PRINTS" id="PR01651">
    <property type="entry name" value="SECGEXPORT"/>
</dbReference>
<comment type="caution">
    <text evidence="13">The sequence shown here is derived from an EMBL/GenBank/DDBJ whole genome shotgun (WGS) entry which is preliminary data.</text>
</comment>
<protein>
    <recommendedName>
        <fullName evidence="3 12">Protein-export membrane protein SecG</fullName>
    </recommendedName>
</protein>
<evidence type="ECO:0000256" key="1">
    <source>
        <dbReference type="ARBA" id="ARBA00004651"/>
    </source>
</evidence>
<comment type="function">
    <text evidence="11 12">Involved in protein export. Participates in an early event of protein translocation.</text>
</comment>
<evidence type="ECO:0000256" key="2">
    <source>
        <dbReference type="ARBA" id="ARBA00008445"/>
    </source>
</evidence>
<dbReference type="GO" id="GO:0009306">
    <property type="term" value="P:protein secretion"/>
    <property type="evidence" value="ECO:0007669"/>
    <property type="project" value="UniProtKB-UniRule"/>
</dbReference>
<evidence type="ECO:0000256" key="7">
    <source>
        <dbReference type="ARBA" id="ARBA00022927"/>
    </source>
</evidence>
<evidence type="ECO:0000313" key="13">
    <source>
        <dbReference type="EMBL" id="GHM59828.1"/>
    </source>
</evidence>
<comment type="caution">
    <text evidence="12">Lacks conserved residue(s) required for the propagation of feature annotation.</text>
</comment>
<dbReference type="GO" id="GO:0065002">
    <property type="term" value="P:intracellular protein transmembrane transport"/>
    <property type="evidence" value="ECO:0007669"/>
    <property type="project" value="TreeGrafter"/>
</dbReference>
<comment type="similarity">
    <text evidence="2 12">Belongs to the SecG family.</text>
</comment>
<name>A0A8J3HT82_9RICK</name>
<evidence type="ECO:0000256" key="9">
    <source>
        <dbReference type="ARBA" id="ARBA00023010"/>
    </source>
</evidence>
<dbReference type="NCBIfam" id="TIGR00810">
    <property type="entry name" value="secG"/>
    <property type="match status" value="1"/>
</dbReference>
<accession>A0A8J3HT82</accession>
<dbReference type="EMBL" id="BNGU01000038">
    <property type="protein sequence ID" value="GHM59828.1"/>
    <property type="molecule type" value="Genomic_DNA"/>
</dbReference>
<evidence type="ECO:0000256" key="4">
    <source>
        <dbReference type="ARBA" id="ARBA00022448"/>
    </source>
</evidence>
<dbReference type="GO" id="GO:0015450">
    <property type="term" value="F:protein-transporting ATPase activity"/>
    <property type="evidence" value="ECO:0007669"/>
    <property type="project" value="UniProtKB-UniRule"/>
</dbReference>
<evidence type="ECO:0000256" key="8">
    <source>
        <dbReference type="ARBA" id="ARBA00022989"/>
    </source>
</evidence>
<keyword evidence="5 12" id="KW-1003">Cell membrane</keyword>
<dbReference type="GO" id="GO:0043952">
    <property type="term" value="P:protein transport by the Sec complex"/>
    <property type="evidence" value="ECO:0007669"/>
    <property type="project" value="TreeGrafter"/>
</dbReference>
<evidence type="ECO:0000313" key="14">
    <source>
        <dbReference type="Proteomes" id="UP000637906"/>
    </source>
</evidence>
<keyword evidence="6 12" id="KW-0812">Transmembrane</keyword>
<dbReference type="AlphaFoldDB" id="A0A8J3HT82"/>
<evidence type="ECO:0000256" key="5">
    <source>
        <dbReference type="ARBA" id="ARBA00022475"/>
    </source>
</evidence>
<dbReference type="PANTHER" id="PTHR34182:SF1">
    <property type="entry name" value="PROTEIN-EXPORT MEMBRANE PROTEIN SECG"/>
    <property type="match status" value="1"/>
</dbReference>
<evidence type="ECO:0000256" key="10">
    <source>
        <dbReference type="ARBA" id="ARBA00023136"/>
    </source>
</evidence>
<sequence>MVLEILQIVLVIILVILVLLQSPGTSPLSGFGGSQQNSIFPVNSSSNVISKVTAIVVAAFMINTLLLAGLRVRDTKKQSITEEIENQEKSVIPFESE</sequence>
<keyword evidence="8 12" id="KW-1133">Transmembrane helix</keyword>
<dbReference type="GO" id="GO:0005886">
    <property type="term" value="C:plasma membrane"/>
    <property type="evidence" value="ECO:0007669"/>
    <property type="project" value="UniProtKB-SubCell"/>
</dbReference>
<keyword evidence="4 12" id="KW-0813">Transport</keyword>
<keyword evidence="9 12" id="KW-0811">Translocation</keyword>
<proteinExistence type="inferred from homology"/>
<dbReference type="Proteomes" id="UP000637906">
    <property type="component" value="Unassembled WGS sequence"/>
</dbReference>
<evidence type="ECO:0000256" key="3">
    <source>
        <dbReference type="ARBA" id="ARBA00017876"/>
    </source>
</evidence>
<keyword evidence="7 12" id="KW-0653">Protein transport</keyword>
<organism evidence="13 14">
    <name type="scientific">Candidatus Mesenet longicola</name>
    <dbReference type="NCBI Taxonomy" id="1892558"/>
    <lineage>
        <taxon>Bacteria</taxon>
        <taxon>Pseudomonadati</taxon>
        <taxon>Pseudomonadota</taxon>
        <taxon>Alphaproteobacteria</taxon>
        <taxon>Rickettsiales</taxon>
        <taxon>Anaplasmataceae</taxon>
        <taxon>Candidatus Mesenet</taxon>
    </lineage>
</organism>